<gene>
    <name evidence="7" type="ORF">ACFQZI_06625</name>
</gene>
<evidence type="ECO:0000256" key="5">
    <source>
        <dbReference type="SAM" id="Phobius"/>
    </source>
</evidence>
<name>A0ABW2ZE95_9SPHI</name>
<evidence type="ECO:0000256" key="1">
    <source>
        <dbReference type="ARBA" id="ARBA00004141"/>
    </source>
</evidence>
<feature type="transmembrane region" description="Helical" evidence="5">
    <location>
        <begin position="125"/>
        <end position="149"/>
    </location>
</feature>
<dbReference type="RefSeq" id="WP_377140077.1">
    <property type="nucleotide sequence ID" value="NZ_JBHTIA010000003.1"/>
</dbReference>
<feature type="domain" description="Peptidase S54 rhomboid" evidence="6">
    <location>
        <begin position="49"/>
        <end position="200"/>
    </location>
</feature>
<evidence type="ECO:0000259" key="6">
    <source>
        <dbReference type="Pfam" id="PF01694"/>
    </source>
</evidence>
<dbReference type="GO" id="GO:0006508">
    <property type="term" value="P:proteolysis"/>
    <property type="evidence" value="ECO:0007669"/>
    <property type="project" value="UniProtKB-KW"/>
</dbReference>
<keyword evidence="4 5" id="KW-0472">Membrane</keyword>
<evidence type="ECO:0000313" key="7">
    <source>
        <dbReference type="EMBL" id="MFD0764520.1"/>
    </source>
</evidence>
<dbReference type="InterPro" id="IPR035952">
    <property type="entry name" value="Rhomboid-like_sf"/>
</dbReference>
<dbReference type="GO" id="GO:0008233">
    <property type="term" value="F:peptidase activity"/>
    <property type="evidence" value="ECO:0007669"/>
    <property type="project" value="UniProtKB-KW"/>
</dbReference>
<dbReference type="EMBL" id="JBHTIA010000003">
    <property type="protein sequence ID" value="MFD0764520.1"/>
    <property type="molecule type" value="Genomic_DNA"/>
</dbReference>
<reference evidence="8" key="1">
    <citation type="journal article" date="2019" name="Int. J. Syst. Evol. Microbiol.">
        <title>The Global Catalogue of Microorganisms (GCM) 10K type strain sequencing project: providing services to taxonomists for standard genome sequencing and annotation.</title>
        <authorList>
            <consortium name="The Broad Institute Genomics Platform"/>
            <consortium name="The Broad Institute Genome Sequencing Center for Infectious Disease"/>
            <person name="Wu L."/>
            <person name="Ma J."/>
        </authorList>
    </citation>
    <scope>NUCLEOTIDE SEQUENCE [LARGE SCALE GENOMIC DNA]</scope>
    <source>
        <strain evidence="8">CCUG 60742</strain>
    </source>
</reference>
<dbReference type="Gene3D" id="1.20.1540.10">
    <property type="entry name" value="Rhomboid-like"/>
    <property type="match status" value="1"/>
</dbReference>
<keyword evidence="2 5" id="KW-0812">Transmembrane</keyword>
<organism evidence="7 8">
    <name type="scientific">Mucilaginibacter lutimaris</name>
    <dbReference type="NCBI Taxonomy" id="931629"/>
    <lineage>
        <taxon>Bacteria</taxon>
        <taxon>Pseudomonadati</taxon>
        <taxon>Bacteroidota</taxon>
        <taxon>Sphingobacteriia</taxon>
        <taxon>Sphingobacteriales</taxon>
        <taxon>Sphingobacteriaceae</taxon>
        <taxon>Mucilaginibacter</taxon>
    </lineage>
</organism>
<proteinExistence type="predicted"/>
<evidence type="ECO:0000313" key="8">
    <source>
        <dbReference type="Proteomes" id="UP001597073"/>
    </source>
</evidence>
<evidence type="ECO:0000256" key="2">
    <source>
        <dbReference type="ARBA" id="ARBA00022692"/>
    </source>
</evidence>
<keyword evidence="7" id="KW-0378">Hydrolase</keyword>
<comment type="subcellular location">
    <subcellularLocation>
        <location evidence="1">Membrane</location>
        <topology evidence="1">Multi-pass membrane protein</topology>
    </subcellularLocation>
</comment>
<dbReference type="SUPFAM" id="SSF144091">
    <property type="entry name" value="Rhomboid-like"/>
    <property type="match status" value="1"/>
</dbReference>
<comment type="caution">
    <text evidence="7">The sequence shown here is derived from an EMBL/GenBank/DDBJ whole genome shotgun (WGS) entry which is preliminary data.</text>
</comment>
<dbReference type="EC" id="3.4.21.-" evidence="7"/>
<dbReference type="PANTHER" id="PTHR43066:SF11">
    <property type="entry name" value="PEPTIDASE S54 RHOMBOID DOMAIN-CONTAINING PROTEIN"/>
    <property type="match status" value="1"/>
</dbReference>
<dbReference type="InterPro" id="IPR022764">
    <property type="entry name" value="Peptidase_S54_rhomboid_dom"/>
</dbReference>
<evidence type="ECO:0000256" key="3">
    <source>
        <dbReference type="ARBA" id="ARBA00022989"/>
    </source>
</evidence>
<sequence>MPNLISILAGRPVSVTLLVITTAVSVQALRSRSLYLKWILHPYSIFKRREYRRMITSDLIHNDPVHLLINAVLLFLICGEFEEFLRSKYLYGSLILLLIYLVSHLSGALAVCWSNRNNYDYSSAGASGSILGCMMGFMILAPHYVAFYFPLAGEIRNQYAALLVIVGLIVYKWRSGNIMMDNELHFFSALGGILTTILYYPGLIY</sequence>
<evidence type="ECO:0000256" key="4">
    <source>
        <dbReference type="ARBA" id="ARBA00023136"/>
    </source>
</evidence>
<keyword evidence="3 5" id="KW-1133">Transmembrane helix</keyword>
<keyword evidence="8" id="KW-1185">Reference proteome</keyword>
<protein>
    <submittedName>
        <fullName evidence="7">Rhomboid family intramembrane serine protease</fullName>
        <ecNumber evidence="7">3.4.21.-</ecNumber>
    </submittedName>
</protein>
<dbReference type="Proteomes" id="UP001597073">
    <property type="component" value="Unassembled WGS sequence"/>
</dbReference>
<feature type="transmembrane region" description="Helical" evidence="5">
    <location>
        <begin position="89"/>
        <end position="113"/>
    </location>
</feature>
<feature type="transmembrane region" description="Helical" evidence="5">
    <location>
        <begin position="185"/>
        <end position="204"/>
    </location>
</feature>
<dbReference type="Pfam" id="PF01694">
    <property type="entry name" value="Rhomboid"/>
    <property type="match status" value="1"/>
</dbReference>
<feature type="transmembrane region" description="Helical" evidence="5">
    <location>
        <begin position="12"/>
        <end position="29"/>
    </location>
</feature>
<keyword evidence="7" id="KW-0645">Protease</keyword>
<feature type="transmembrane region" description="Helical" evidence="5">
    <location>
        <begin position="155"/>
        <end position="173"/>
    </location>
</feature>
<accession>A0ABW2ZE95</accession>
<dbReference type="PANTHER" id="PTHR43066">
    <property type="entry name" value="RHOMBOID-RELATED PROTEIN"/>
    <property type="match status" value="1"/>
</dbReference>